<dbReference type="Proteomes" id="UP000276282">
    <property type="component" value="Unassembled WGS sequence"/>
</dbReference>
<dbReference type="AlphaFoldDB" id="A0A495PMP6"/>
<dbReference type="OrthoDB" id="975117at2"/>
<feature type="chain" id="PRO_5019857422" evidence="1">
    <location>
        <begin position="22"/>
        <end position="384"/>
    </location>
</feature>
<dbReference type="GO" id="GO:2001070">
    <property type="term" value="F:starch binding"/>
    <property type="evidence" value="ECO:0007669"/>
    <property type="project" value="InterPro"/>
</dbReference>
<evidence type="ECO:0000259" key="2">
    <source>
        <dbReference type="Pfam" id="PF14292"/>
    </source>
</evidence>
<evidence type="ECO:0000256" key="1">
    <source>
        <dbReference type="SAM" id="SignalP"/>
    </source>
</evidence>
<keyword evidence="4" id="KW-1185">Reference proteome</keyword>
<gene>
    <name evidence="3" type="ORF">BC962_2485</name>
</gene>
<dbReference type="EMBL" id="RBLG01000003">
    <property type="protein sequence ID" value="RKS50712.1"/>
    <property type="molecule type" value="Genomic_DNA"/>
</dbReference>
<keyword evidence="1" id="KW-0732">Signal</keyword>
<proteinExistence type="predicted"/>
<dbReference type="Gene3D" id="2.60.40.3620">
    <property type="match status" value="2"/>
</dbReference>
<accession>A0A495PMP6</accession>
<feature type="signal peptide" evidence="1">
    <location>
        <begin position="1"/>
        <end position="21"/>
    </location>
</feature>
<evidence type="ECO:0000313" key="4">
    <source>
        <dbReference type="Proteomes" id="UP000276282"/>
    </source>
</evidence>
<dbReference type="Pfam" id="PF14292">
    <property type="entry name" value="SusE"/>
    <property type="match status" value="1"/>
</dbReference>
<feature type="domain" description="SusE outer membrane protein" evidence="2">
    <location>
        <begin position="22"/>
        <end position="118"/>
    </location>
</feature>
<name>A0A495PMP6_9FLAO</name>
<evidence type="ECO:0000313" key="3">
    <source>
        <dbReference type="EMBL" id="RKS50712.1"/>
    </source>
</evidence>
<comment type="caution">
    <text evidence="3">The sequence shown here is derived from an EMBL/GenBank/DDBJ whole genome shotgun (WGS) entry which is preliminary data.</text>
</comment>
<dbReference type="InterPro" id="IPR025970">
    <property type="entry name" value="SusE"/>
</dbReference>
<dbReference type="RefSeq" id="WP_121346303.1">
    <property type="nucleotide sequence ID" value="NZ_RBLG01000003.1"/>
</dbReference>
<sequence>MKKITNIFIAFIAILSLNACSEDDDFTFTAKPDTEGISFTNSTSEVYTLRASNADNLAERFVWNEVDFDVQTPVNYELQGSATESFESYSVLGDVTVTNLSVTVASMLELAAEAGLDNDPDTDLPNTGNLFFKVRAYVGGDAGNVVDQTSEVLSLTVLLPEGEVEGPVYKQFYLVGDATSAGWNPDNNNIPLFRDSANENIYHYTGRFAGGDGIEGFKLLETLGDWDSQWGVDGDAFTSKAILGGDPSAFAVAADQYYKLMVNREEFTYSFEVFDASAAATYDVVGLVGAGTSVGWPGDDNPTPDIKMTKSDFDEHIWKATDVVLTNGPVKFRANLDWTVNWGGGENFPSGIANGDDIIATAGTYTVWFNDISGRYIFIPVVTE</sequence>
<organism evidence="3 4">
    <name type="scientific">Gillisia mitskevichiae</name>
    <dbReference type="NCBI Taxonomy" id="270921"/>
    <lineage>
        <taxon>Bacteria</taxon>
        <taxon>Pseudomonadati</taxon>
        <taxon>Bacteroidota</taxon>
        <taxon>Flavobacteriia</taxon>
        <taxon>Flavobacteriales</taxon>
        <taxon>Flavobacteriaceae</taxon>
        <taxon>Gillisia</taxon>
    </lineage>
</organism>
<reference evidence="3 4" key="1">
    <citation type="submission" date="2018-10" db="EMBL/GenBank/DDBJ databases">
        <title>Genomic Encyclopedia of Archaeal and Bacterial Type Strains, Phase II (KMG-II): from individual species to whole genera.</title>
        <authorList>
            <person name="Goeker M."/>
        </authorList>
    </citation>
    <scope>NUCLEOTIDE SEQUENCE [LARGE SCALE GENOMIC DNA]</scope>
    <source>
        <strain evidence="3 4">DSM 19839</strain>
    </source>
</reference>
<dbReference type="GO" id="GO:0019867">
    <property type="term" value="C:outer membrane"/>
    <property type="evidence" value="ECO:0007669"/>
    <property type="project" value="InterPro"/>
</dbReference>
<protein>
    <submittedName>
        <fullName evidence="3">Uncharacterized protein DUF5019</fullName>
    </submittedName>
</protein>